<name>A0A840MQL3_9BRAD</name>
<gene>
    <name evidence="3" type="ORF">HNQ36_000231</name>
</gene>
<comment type="caution">
    <text evidence="3">The sequence shown here is derived from an EMBL/GenBank/DDBJ whole genome shotgun (WGS) entry which is preliminary data.</text>
</comment>
<evidence type="ECO:0000313" key="3">
    <source>
        <dbReference type="EMBL" id="MBB5050283.1"/>
    </source>
</evidence>
<dbReference type="SUPFAM" id="SSF159888">
    <property type="entry name" value="YdhG-like"/>
    <property type="match status" value="1"/>
</dbReference>
<dbReference type="Proteomes" id="UP000521227">
    <property type="component" value="Unassembled WGS sequence"/>
</dbReference>
<evidence type="ECO:0000259" key="2">
    <source>
        <dbReference type="Pfam" id="PF08818"/>
    </source>
</evidence>
<organism evidence="3 4">
    <name type="scientific">Afipia massiliensis</name>
    <dbReference type="NCBI Taxonomy" id="211460"/>
    <lineage>
        <taxon>Bacteria</taxon>
        <taxon>Pseudomonadati</taxon>
        <taxon>Pseudomonadota</taxon>
        <taxon>Alphaproteobacteria</taxon>
        <taxon>Hyphomicrobiales</taxon>
        <taxon>Nitrobacteraceae</taxon>
        <taxon>Afipia</taxon>
    </lineage>
</organism>
<evidence type="ECO:0000256" key="1">
    <source>
        <dbReference type="SAM" id="MobiDB-lite"/>
    </source>
</evidence>
<dbReference type="AlphaFoldDB" id="A0A840MQL3"/>
<evidence type="ECO:0000313" key="4">
    <source>
        <dbReference type="Proteomes" id="UP000521227"/>
    </source>
</evidence>
<accession>A0A840MQL3</accession>
<dbReference type="Pfam" id="PF08818">
    <property type="entry name" value="DUF1801"/>
    <property type="match status" value="1"/>
</dbReference>
<feature type="domain" description="YdhG-like" evidence="2">
    <location>
        <begin position="38"/>
        <end position="131"/>
    </location>
</feature>
<protein>
    <recommendedName>
        <fullName evidence="2">YdhG-like domain-containing protein</fullName>
    </recommendedName>
</protein>
<reference evidence="3 4" key="1">
    <citation type="submission" date="2020-08" db="EMBL/GenBank/DDBJ databases">
        <title>Genomic Encyclopedia of Type Strains, Phase IV (KMG-IV): sequencing the most valuable type-strain genomes for metagenomic binning, comparative biology and taxonomic classification.</title>
        <authorList>
            <person name="Goeker M."/>
        </authorList>
    </citation>
    <scope>NUCLEOTIDE SEQUENCE [LARGE SCALE GENOMIC DNA]</scope>
    <source>
        <strain evidence="3 4">DSM 17498</strain>
    </source>
</reference>
<sequence length="459" mass="50280">MTKAATSSKTAKDGSGEDSPSRMIDAKIRKLGDWRGVTLANVRKAILDADKEIIEEWKWMGSPVWERDGIIAVGNAHKDKVKLTFAHGASLPDPDKLFNAGLDGKVWRAIDVFEGDKIDGRALKKLVRAAIEFNQSKKAKKKAVAKVAKKTSAITRTKAPKQEGLKRKPRGKFRQGDFSEINITSLIPEVGAQVADFSIAFAKLSVQGNEENAEPAGSGALIAVGSIRGILTAAHVLRKLPDSGELGLIRFTKSPLVQKQTIDMSLAEKLIIGEDHKDDDEPRAPDMGFLRLAPNQAAALSATNVFFNLKKREESILGGNLRSENYFEGLSGVIAEWTIENLTGEAGFRRLKGFRGLFGVGYVSGSSERDGYDLVDFQVTYDENTKAPYDYGGMSGGALWRVYINKDNDGRLSISDKQIVGFAFHQSKLVNGSRTITCHGMRSVYGHLIQEIQSRWPVV</sequence>
<dbReference type="InterPro" id="IPR014922">
    <property type="entry name" value="YdhG-like"/>
</dbReference>
<proteinExistence type="predicted"/>
<dbReference type="EMBL" id="JACHIJ010000001">
    <property type="protein sequence ID" value="MBB5050283.1"/>
    <property type="molecule type" value="Genomic_DNA"/>
</dbReference>
<feature type="region of interest" description="Disordered" evidence="1">
    <location>
        <begin position="1"/>
        <end position="21"/>
    </location>
</feature>